<dbReference type="PANTHER" id="PTHR42948">
    <property type="entry name" value="TRANSPORTER"/>
    <property type="match status" value="1"/>
</dbReference>
<dbReference type="NCBIfam" id="NF037979">
    <property type="entry name" value="Na_transp"/>
    <property type="match status" value="1"/>
</dbReference>
<evidence type="ECO:0000256" key="7">
    <source>
        <dbReference type="SAM" id="Phobius"/>
    </source>
</evidence>
<name>A0A4Z1C5I4_9GAMM</name>
<keyword evidence="2" id="KW-0813">Transport</keyword>
<accession>A0A4Z1C5I4</accession>
<dbReference type="SUPFAM" id="SSF161070">
    <property type="entry name" value="SNF-like"/>
    <property type="match status" value="1"/>
</dbReference>
<keyword evidence="3 7" id="KW-0812">Transmembrane</keyword>
<feature type="transmembrane region" description="Helical" evidence="7">
    <location>
        <begin position="153"/>
        <end position="170"/>
    </location>
</feature>
<proteinExistence type="predicted"/>
<feature type="transmembrane region" description="Helical" evidence="7">
    <location>
        <begin position="18"/>
        <end position="39"/>
    </location>
</feature>
<gene>
    <name evidence="8" type="ORF">E5Q11_09890</name>
</gene>
<dbReference type="OrthoDB" id="9762833at2"/>
<dbReference type="CDD" id="cd10336">
    <property type="entry name" value="SLC6sbd_Tyt1-Like"/>
    <property type="match status" value="1"/>
</dbReference>
<dbReference type="InterPro" id="IPR000175">
    <property type="entry name" value="Na/ntran_symport"/>
</dbReference>
<dbReference type="PRINTS" id="PR00176">
    <property type="entry name" value="NANEUSMPORT"/>
</dbReference>
<evidence type="ECO:0000256" key="6">
    <source>
        <dbReference type="SAM" id="MobiDB-lite"/>
    </source>
</evidence>
<dbReference type="GO" id="GO:0016020">
    <property type="term" value="C:membrane"/>
    <property type="evidence" value="ECO:0007669"/>
    <property type="project" value="UniProtKB-SubCell"/>
</dbReference>
<feature type="transmembrane region" description="Helical" evidence="7">
    <location>
        <begin position="100"/>
        <end position="125"/>
    </location>
</feature>
<feature type="transmembrane region" description="Helical" evidence="7">
    <location>
        <begin position="393"/>
        <end position="413"/>
    </location>
</feature>
<feature type="transmembrane region" description="Helical" evidence="7">
    <location>
        <begin position="45"/>
        <end position="64"/>
    </location>
</feature>
<dbReference type="Proteomes" id="UP000298325">
    <property type="component" value="Unassembled WGS sequence"/>
</dbReference>
<dbReference type="RefSeq" id="WP_135803222.1">
    <property type="nucleotide sequence ID" value="NZ_SRPF01000002.1"/>
</dbReference>
<dbReference type="Pfam" id="PF00209">
    <property type="entry name" value="SNF"/>
    <property type="match status" value="1"/>
</dbReference>
<comment type="subcellular location">
    <subcellularLocation>
        <location evidence="1">Membrane</location>
        <topology evidence="1">Multi-pass membrane protein</topology>
    </subcellularLocation>
</comment>
<feature type="transmembrane region" description="Helical" evidence="7">
    <location>
        <begin position="262"/>
        <end position="284"/>
    </location>
</feature>
<reference evidence="8 9" key="1">
    <citation type="submission" date="2019-04" db="EMBL/GenBank/DDBJ databases">
        <authorList>
            <person name="Park S."/>
            <person name="Yoon J.-H."/>
        </authorList>
    </citation>
    <scope>NUCLEOTIDE SEQUENCE [LARGE SCALE GENOMIC DNA]</scope>
    <source>
        <strain evidence="8 9">HJM-18</strain>
    </source>
</reference>
<evidence type="ECO:0000313" key="8">
    <source>
        <dbReference type="EMBL" id="TGN40560.1"/>
    </source>
</evidence>
<dbReference type="AlphaFoldDB" id="A0A4Z1C5I4"/>
<feature type="transmembrane region" description="Helical" evidence="7">
    <location>
        <begin position="433"/>
        <end position="451"/>
    </location>
</feature>
<organism evidence="8 9">
    <name type="scientific">Marinobacter confluentis</name>
    <dbReference type="NCBI Taxonomy" id="1697557"/>
    <lineage>
        <taxon>Bacteria</taxon>
        <taxon>Pseudomonadati</taxon>
        <taxon>Pseudomonadota</taxon>
        <taxon>Gammaproteobacteria</taxon>
        <taxon>Pseudomonadales</taxon>
        <taxon>Marinobacteraceae</taxon>
        <taxon>Marinobacter</taxon>
    </lineage>
</organism>
<evidence type="ECO:0000256" key="5">
    <source>
        <dbReference type="ARBA" id="ARBA00023136"/>
    </source>
</evidence>
<dbReference type="EMBL" id="SRPF01000002">
    <property type="protein sequence ID" value="TGN40560.1"/>
    <property type="molecule type" value="Genomic_DNA"/>
</dbReference>
<evidence type="ECO:0000256" key="2">
    <source>
        <dbReference type="ARBA" id="ARBA00022448"/>
    </source>
</evidence>
<dbReference type="PROSITE" id="PS50267">
    <property type="entry name" value="NA_NEUROTRAN_SYMP_3"/>
    <property type="match status" value="1"/>
</dbReference>
<feature type="transmembrane region" description="Helical" evidence="7">
    <location>
        <begin position="182"/>
        <end position="203"/>
    </location>
</feature>
<keyword evidence="4 7" id="KW-1133">Transmembrane helix</keyword>
<feature type="region of interest" description="Disordered" evidence="6">
    <location>
        <begin position="485"/>
        <end position="538"/>
    </location>
</feature>
<feature type="transmembrane region" description="Helical" evidence="7">
    <location>
        <begin position="230"/>
        <end position="250"/>
    </location>
</feature>
<dbReference type="PANTHER" id="PTHR42948:SF1">
    <property type="entry name" value="TRANSPORTER"/>
    <property type="match status" value="1"/>
</dbReference>
<protein>
    <submittedName>
        <fullName evidence="8">Sodium-dependent transporter</fullName>
    </submittedName>
</protein>
<keyword evidence="9" id="KW-1185">Reference proteome</keyword>
<sequence length="538" mass="58333">MPTPYETHIGSWTRPTTFFWAALGATFGLANVWQFPYLASQNGGGLFVLLYLGCLLLITLPLMVTETTMGRYARHGLVLAMDGFVRSARCSRWWLWAGRLGILAAFLVLSFTAVFGAISLAYVFFSAIGRFINVGAGDASDILAGLVSSPDEYRAFMAWHGFFLLLVIWVSMQGVVQGVERAVRAVTPIMVLFVAVFCGFAAWQGEFGQAADAVLSFNAAALSWESLNSALFHAFFTLGLGMGVWTLFGAYTPAETRLKRTVLAVVLMDTLVAIGAGLAIYSVVPGDPGMSGERGFDLLFLSLPVAMSDLPGSQFLLAAVYLLMVMVVWSTSLALLEPIVGWFREWTGAPRALSVFMIGLAVWLLGLGSLFSFNVWSGLEFAGGTFFRWLELFTGGLLVPLVSILISVFAGWYLTRSLALRMLGNTPGLFSRIWLWVMRLVLPVVVAYIGLQYSFSGVKAMCDGAPGIPWCEPQLLLESPVFEQDAETGADPAGESAEESGPRTEDGQAPPSDSQPDDREQPQEDVAPGNEDVLFQSA</sequence>
<keyword evidence="5 7" id="KW-0472">Membrane</keyword>
<evidence type="ECO:0000256" key="1">
    <source>
        <dbReference type="ARBA" id="ARBA00004141"/>
    </source>
</evidence>
<dbReference type="InterPro" id="IPR047218">
    <property type="entry name" value="YocR/YhdH-like"/>
</dbReference>
<feature type="transmembrane region" description="Helical" evidence="7">
    <location>
        <begin position="352"/>
        <end position="373"/>
    </location>
</feature>
<evidence type="ECO:0000256" key="4">
    <source>
        <dbReference type="ARBA" id="ARBA00022989"/>
    </source>
</evidence>
<dbReference type="InterPro" id="IPR037272">
    <property type="entry name" value="SNS_sf"/>
</dbReference>
<evidence type="ECO:0000313" key="9">
    <source>
        <dbReference type="Proteomes" id="UP000298325"/>
    </source>
</evidence>
<comment type="caution">
    <text evidence="8">The sequence shown here is derived from an EMBL/GenBank/DDBJ whole genome shotgun (WGS) entry which is preliminary data.</text>
</comment>
<evidence type="ECO:0000256" key="3">
    <source>
        <dbReference type="ARBA" id="ARBA00022692"/>
    </source>
</evidence>
<feature type="transmembrane region" description="Helical" evidence="7">
    <location>
        <begin position="315"/>
        <end position="340"/>
    </location>
</feature>